<organism evidence="1 2">
    <name type="scientific">Roridomyces roridus</name>
    <dbReference type="NCBI Taxonomy" id="1738132"/>
    <lineage>
        <taxon>Eukaryota</taxon>
        <taxon>Fungi</taxon>
        <taxon>Dikarya</taxon>
        <taxon>Basidiomycota</taxon>
        <taxon>Agaricomycotina</taxon>
        <taxon>Agaricomycetes</taxon>
        <taxon>Agaricomycetidae</taxon>
        <taxon>Agaricales</taxon>
        <taxon>Marasmiineae</taxon>
        <taxon>Mycenaceae</taxon>
        <taxon>Roridomyces</taxon>
    </lineage>
</organism>
<evidence type="ECO:0008006" key="3">
    <source>
        <dbReference type="Google" id="ProtNLM"/>
    </source>
</evidence>
<evidence type="ECO:0000313" key="1">
    <source>
        <dbReference type="EMBL" id="KAJ7617215.1"/>
    </source>
</evidence>
<dbReference type="InterPro" id="IPR032675">
    <property type="entry name" value="LRR_dom_sf"/>
</dbReference>
<dbReference type="EMBL" id="JARKIF010000021">
    <property type="protein sequence ID" value="KAJ7617215.1"/>
    <property type="molecule type" value="Genomic_DNA"/>
</dbReference>
<dbReference type="SUPFAM" id="SSF52047">
    <property type="entry name" value="RNI-like"/>
    <property type="match status" value="1"/>
</dbReference>
<proteinExistence type="predicted"/>
<accession>A0AAD7FDA7</accession>
<comment type="caution">
    <text evidence="1">The sequence shown here is derived from an EMBL/GenBank/DDBJ whole genome shotgun (WGS) entry which is preliminary data.</text>
</comment>
<gene>
    <name evidence="1" type="ORF">FB45DRAFT_1007806</name>
</gene>
<dbReference type="Gene3D" id="3.80.10.10">
    <property type="entry name" value="Ribonuclease Inhibitor"/>
    <property type="match status" value="1"/>
</dbReference>
<keyword evidence="2" id="KW-1185">Reference proteome</keyword>
<evidence type="ECO:0000313" key="2">
    <source>
        <dbReference type="Proteomes" id="UP001221142"/>
    </source>
</evidence>
<dbReference type="Proteomes" id="UP001221142">
    <property type="component" value="Unassembled WGS sequence"/>
</dbReference>
<protein>
    <recommendedName>
        <fullName evidence="3">F-box domain-containing protein</fullName>
    </recommendedName>
</protein>
<sequence>MDSPFSDILRTNTVPSDRECQQIRQSLEDPLQQLVQLDQEIARLEKLLYVAYQKRDDLHSFTDAHLALLSPARRLPDDIVRAVFLASLPEHRNPAISWQESPLLLGQICSAWRHIALETPRLWVSIHIAVPDEGKVSRLTDQVGAWLRRSGAVPLNISLGFSKAAFADANTDSGCDISPLLSVLLAECHRWSRIHLIFTDSPSYSPICMLDPEAVPLLRSFSVEFRPRNPVIALLAPQNIQSDSNPVWRLLGANNLQSLTIPGSEIYLRAPIVWRNLKHLSILRYLRRGITNDIALGILSRCPLLETCKLYIVRANHAASISYSRPQQISLPFLTELTVLNEERTSLLDGATQLFKDLTLPILRSFHSQGLIRPGQIPFPRQQIFPNELHMLEYLHVDLGNLPTELLIEILSETPALRELSISSEPHTQDLNFLIHLMPTAETPQPPCPQLQMLKLAGFQALPDETLLQFIQSRLHSPLSRVVCDFQRGIQLDIMAVPEIQEAVAAGLKVDLTYLEMPAAYSALEGTQDYV</sequence>
<reference evidence="1" key="1">
    <citation type="submission" date="2023-03" db="EMBL/GenBank/DDBJ databases">
        <title>Massive genome expansion in bonnet fungi (Mycena s.s.) driven by repeated elements and novel gene families across ecological guilds.</title>
        <authorList>
            <consortium name="Lawrence Berkeley National Laboratory"/>
            <person name="Harder C.B."/>
            <person name="Miyauchi S."/>
            <person name="Viragh M."/>
            <person name="Kuo A."/>
            <person name="Thoen E."/>
            <person name="Andreopoulos B."/>
            <person name="Lu D."/>
            <person name="Skrede I."/>
            <person name="Drula E."/>
            <person name="Henrissat B."/>
            <person name="Morin E."/>
            <person name="Kohler A."/>
            <person name="Barry K."/>
            <person name="LaButti K."/>
            <person name="Morin E."/>
            <person name="Salamov A."/>
            <person name="Lipzen A."/>
            <person name="Mereny Z."/>
            <person name="Hegedus B."/>
            <person name="Baldrian P."/>
            <person name="Stursova M."/>
            <person name="Weitz H."/>
            <person name="Taylor A."/>
            <person name="Grigoriev I.V."/>
            <person name="Nagy L.G."/>
            <person name="Martin F."/>
            <person name="Kauserud H."/>
        </authorList>
    </citation>
    <scope>NUCLEOTIDE SEQUENCE</scope>
    <source>
        <strain evidence="1">9284</strain>
    </source>
</reference>
<dbReference type="AlphaFoldDB" id="A0AAD7FDA7"/>
<name>A0AAD7FDA7_9AGAR</name>